<dbReference type="Proteomes" id="UP000660729">
    <property type="component" value="Unassembled WGS sequence"/>
</dbReference>
<comment type="similarity">
    <text evidence="2">Belongs to the asaB hydroxylase/desaturase family.</text>
</comment>
<evidence type="ECO:0000256" key="2">
    <source>
        <dbReference type="ARBA" id="ARBA00023604"/>
    </source>
</evidence>
<evidence type="ECO:0000313" key="4">
    <source>
        <dbReference type="Proteomes" id="UP000660729"/>
    </source>
</evidence>
<sequence>MATAAVAAPVDALKSEDTTLYYYLEVKDGGIIQTYPGTAFEKRRKHVPHEMNIKDVRPVKEKFTLDKNGFQLINHRTQVDKDFLDEQQIRDIYYPECQRIMKEMTGASEVQVVSHMCRRHRFDEAQSDAKDKDDKEFVTKNNPARFVHVDQSYRGAEQFLYLNLDEEEADRRVTKRWAIMNMWQPIINPVKRDPLAFCDYQSLDEKDLRTVVANLPPPGAGEYGNVSKNMKHKQKFEYSSNGETARYEVANLAHNPGQRWFYCDEMQPEEAWVFKIFDSKKDGRARCAVHSSFPLKDQKDEGVARTSIEVRCFLFWDDEDVE</sequence>
<accession>A0A8H6VLG9</accession>
<evidence type="ECO:0000256" key="1">
    <source>
        <dbReference type="ARBA" id="ARBA00023002"/>
    </source>
</evidence>
<organism evidence="3 4">
    <name type="scientific">Pseudocercospora fuligena</name>
    <dbReference type="NCBI Taxonomy" id="685502"/>
    <lineage>
        <taxon>Eukaryota</taxon>
        <taxon>Fungi</taxon>
        <taxon>Dikarya</taxon>
        <taxon>Ascomycota</taxon>
        <taxon>Pezizomycotina</taxon>
        <taxon>Dothideomycetes</taxon>
        <taxon>Dothideomycetidae</taxon>
        <taxon>Mycosphaerellales</taxon>
        <taxon>Mycosphaerellaceae</taxon>
        <taxon>Pseudocercospora</taxon>
    </lineage>
</organism>
<reference evidence="3" key="1">
    <citation type="submission" date="2020-04" db="EMBL/GenBank/DDBJ databases">
        <title>Draft genome resource of the tomato pathogen Pseudocercospora fuligena.</title>
        <authorList>
            <person name="Zaccaron A."/>
        </authorList>
    </citation>
    <scope>NUCLEOTIDE SEQUENCE</scope>
    <source>
        <strain evidence="3">PF001</strain>
    </source>
</reference>
<proteinExistence type="inferred from homology"/>
<dbReference type="PANTHER" id="PTHR34598">
    <property type="entry name" value="BLL6449 PROTEIN"/>
    <property type="match status" value="1"/>
</dbReference>
<comment type="caution">
    <text evidence="3">The sequence shown here is derived from an EMBL/GenBank/DDBJ whole genome shotgun (WGS) entry which is preliminary data.</text>
</comment>
<dbReference type="InterPro" id="IPR044053">
    <property type="entry name" value="AsaB-like"/>
</dbReference>
<protein>
    <submittedName>
        <fullName evidence="3">Oxidoreductase R2</fullName>
    </submittedName>
</protein>
<dbReference type="AlphaFoldDB" id="A0A8H6VLG9"/>
<dbReference type="EMBL" id="JABCIY010000023">
    <property type="protein sequence ID" value="KAF7196768.1"/>
    <property type="molecule type" value="Genomic_DNA"/>
</dbReference>
<dbReference type="OrthoDB" id="412788at2759"/>
<keyword evidence="4" id="KW-1185">Reference proteome</keyword>
<name>A0A8H6VLG9_9PEZI</name>
<dbReference type="GO" id="GO:0016491">
    <property type="term" value="F:oxidoreductase activity"/>
    <property type="evidence" value="ECO:0007669"/>
    <property type="project" value="UniProtKB-KW"/>
</dbReference>
<dbReference type="NCBIfam" id="NF041278">
    <property type="entry name" value="CmcJ_NvfI_EfuI"/>
    <property type="match status" value="1"/>
</dbReference>
<keyword evidence="1" id="KW-0560">Oxidoreductase</keyword>
<dbReference type="PANTHER" id="PTHR34598:SF3">
    <property type="entry name" value="OXIDOREDUCTASE AN1597"/>
    <property type="match status" value="1"/>
</dbReference>
<evidence type="ECO:0000313" key="3">
    <source>
        <dbReference type="EMBL" id="KAF7196768.1"/>
    </source>
</evidence>
<gene>
    <name evidence="3" type="ORF">HII31_01907</name>
</gene>